<comment type="caution">
    <text evidence="2">The sequence shown here is derived from an EMBL/GenBank/DDBJ whole genome shotgun (WGS) entry which is preliminary data.</text>
</comment>
<feature type="transmembrane region" description="Helical" evidence="1">
    <location>
        <begin position="86"/>
        <end position="111"/>
    </location>
</feature>
<proteinExistence type="predicted"/>
<accession>A0A4R2JT66</accession>
<gene>
    <name evidence="2" type="ORF">EV192_102963</name>
</gene>
<name>A0A4R2JT66_9PSEU</name>
<protein>
    <recommendedName>
        <fullName evidence="4">ABC-2 type transport system permease protein</fullName>
    </recommendedName>
</protein>
<dbReference type="EMBL" id="SLWS01000002">
    <property type="protein sequence ID" value="TCO62824.1"/>
    <property type="molecule type" value="Genomic_DNA"/>
</dbReference>
<dbReference type="RefSeq" id="WP_132114877.1">
    <property type="nucleotide sequence ID" value="NZ_SLWS01000002.1"/>
</dbReference>
<feature type="transmembrane region" description="Helical" evidence="1">
    <location>
        <begin position="167"/>
        <end position="188"/>
    </location>
</feature>
<evidence type="ECO:0008006" key="4">
    <source>
        <dbReference type="Google" id="ProtNLM"/>
    </source>
</evidence>
<feature type="transmembrane region" description="Helical" evidence="1">
    <location>
        <begin position="56"/>
        <end position="79"/>
    </location>
</feature>
<dbReference type="Proteomes" id="UP000295680">
    <property type="component" value="Unassembled WGS sequence"/>
</dbReference>
<evidence type="ECO:0000313" key="2">
    <source>
        <dbReference type="EMBL" id="TCO62824.1"/>
    </source>
</evidence>
<keyword evidence="1" id="KW-0472">Membrane</keyword>
<feature type="transmembrane region" description="Helical" evidence="1">
    <location>
        <begin position="12"/>
        <end position="36"/>
    </location>
</feature>
<dbReference type="AlphaFoldDB" id="A0A4R2JT66"/>
<keyword evidence="1" id="KW-0812">Transmembrane</keyword>
<keyword evidence="3" id="KW-1185">Reference proteome</keyword>
<evidence type="ECO:0000313" key="3">
    <source>
        <dbReference type="Proteomes" id="UP000295680"/>
    </source>
</evidence>
<keyword evidence="1" id="KW-1133">Transmembrane helix</keyword>
<reference evidence="2 3" key="1">
    <citation type="submission" date="2019-03" db="EMBL/GenBank/DDBJ databases">
        <title>Genomic Encyclopedia of Type Strains, Phase IV (KMG-IV): sequencing the most valuable type-strain genomes for metagenomic binning, comparative biology and taxonomic classification.</title>
        <authorList>
            <person name="Goeker M."/>
        </authorList>
    </citation>
    <scope>NUCLEOTIDE SEQUENCE [LARGE SCALE GENOMIC DNA]</scope>
    <source>
        <strain evidence="2 3">DSM 45934</strain>
    </source>
</reference>
<feature type="transmembrane region" description="Helical" evidence="1">
    <location>
        <begin position="208"/>
        <end position="227"/>
    </location>
</feature>
<sequence length="232" mass="24564">MTRVLDIARIQLVNWPALLAYPLALLVVMPLLGLGIDVSNGETATAGSHEIYLLPTLWAVAAAAHLQTMTQVFPFSLGLGVTRRRFAAATALVVTAQALFLGLVLVALGAVERVTGGWGREARIFGLGALREDDPVTQWLAYSGPIVAVSAICVLAGVVFQRWRQTGIYVSVFGSAAVLAGIGALATAQRWWPAIGNFLGRQPSLTLFTAYPLVFALALGGAAWLVLRRATA</sequence>
<dbReference type="OrthoDB" id="3209791at2"/>
<evidence type="ECO:0000256" key="1">
    <source>
        <dbReference type="SAM" id="Phobius"/>
    </source>
</evidence>
<feature type="transmembrane region" description="Helical" evidence="1">
    <location>
        <begin position="139"/>
        <end position="160"/>
    </location>
</feature>
<organism evidence="2 3">
    <name type="scientific">Actinocrispum wychmicini</name>
    <dbReference type="NCBI Taxonomy" id="1213861"/>
    <lineage>
        <taxon>Bacteria</taxon>
        <taxon>Bacillati</taxon>
        <taxon>Actinomycetota</taxon>
        <taxon>Actinomycetes</taxon>
        <taxon>Pseudonocardiales</taxon>
        <taxon>Pseudonocardiaceae</taxon>
        <taxon>Actinocrispum</taxon>
    </lineage>
</organism>